<dbReference type="KEGG" id="asau:88173997"/>
<evidence type="ECO:0008006" key="9">
    <source>
        <dbReference type="Google" id="ProtNLM"/>
    </source>
</evidence>
<evidence type="ECO:0000256" key="5">
    <source>
        <dbReference type="SAM" id="Phobius"/>
    </source>
</evidence>
<dbReference type="Pfam" id="PF06687">
    <property type="entry name" value="SUR7"/>
    <property type="match status" value="1"/>
</dbReference>
<evidence type="ECO:0000313" key="7">
    <source>
        <dbReference type="EMBL" id="WPK25612.1"/>
    </source>
</evidence>
<dbReference type="EMBL" id="CP138896">
    <property type="protein sequence ID" value="WPK25612.1"/>
    <property type="molecule type" value="Genomic_DNA"/>
</dbReference>
<feature type="transmembrane region" description="Helical" evidence="5">
    <location>
        <begin position="102"/>
        <end position="124"/>
    </location>
</feature>
<dbReference type="InterPro" id="IPR051380">
    <property type="entry name" value="pH-response_reg_palI/RIM9"/>
</dbReference>
<keyword evidence="3 5" id="KW-1133">Transmembrane helix</keyword>
<keyword evidence="8" id="KW-1185">Reference proteome</keyword>
<dbReference type="GO" id="GO:0005886">
    <property type="term" value="C:plasma membrane"/>
    <property type="evidence" value="ECO:0007669"/>
    <property type="project" value="InterPro"/>
</dbReference>
<dbReference type="GO" id="GO:0035838">
    <property type="term" value="C:growing cell tip"/>
    <property type="evidence" value="ECO:0007669"/>
    <property type="project" value="TreeGrafter"/>
</dbReference>
<dbReference type="RefSeq" id="XP_062877994.1">
    <property type="nucleotide sequence ID" value="XM_063021924.1"/>
</dbReference>
<accession>A0AAX4HB87</accession>
<keyword evidence="6" id="KW-0732">Signal</keyword>
<reference evidence="7 8" key="1">
    <citation type="submission" date="2023-10" db="EMBL/GenBank/DDBJ databases">
        <title>Draft Genome Sequence of Candida saopaulonensis from a very Premature Infant with Sepsis.</title>
        <authorList>
            <person name="Ning Y."/>
            <person name="Dai R."/>
            <person name="Xiao M."/>
            <person name="Xu Y."/>
            <person name="Yan Q."/>
            <person name="Zhang L."/>
        </authorList>
    </citation>
    <scope>NUCLEOTIDE SEQUENCE [LARGE SCALE GENOMIC DNA]</scope>
    <source>
        <strain evidence="7 8">19XY460</strain>
    </source>
</reference>
<evidence type="ECO:0000256" key="4">
    <source>
        <dbReference type="ARBA" id="ARBA00023136"/>
    </source>
</evidence>
<dbReference type="GeneID" id="88173997"/>
<dbReference type="PANTHER" id="PTHR28013">
    <property type="entry name" value="PROTEIN DCV1-RELATED"/>
    <property type="match status" value="1"/>
</dbReference>
<evidence type="ECO:0000256" key="2">
    <source>
        <dbReference type="ARBA" id="ARBA00022692"/>
    </source>
</evidence>
<evidence type="ECO:0000256" key="1">
    <source>
        <dbReference type="ARBA" id="ARBA00004141"/>
    </source>
</evidence>
<feature type="transmembrane region" description="Helical" evidence="5">
    <location>
        <begin position="175"/>
        <end position="199"/>
    </location>
</feature>
<proteinExistence type="predicted"/>
<dbReference type="PANTHER" id="PTHR28013:SF3">
    <property type="entry name" value="PROTEIN DCV1-RELATED"/>
    <property type="match status" value="1"/>
</dbReference>
<sequence>MHSGVLFIGILALICSAVQLLPVISVPITSVKIKHRIELCHYKNVSYGVFGYCLTQLNTCSPTTIGYVGDVAFPYVPDEFQAGNPISIYLPSRAMQSFSKLLFVHVIAFVFTNMLLITAIICLFHEYLAFSEPKKGLVTDRKKSEDASTMLPSHTQEDDDDDGARLRKLQKRRKLFHIYFDIMIVFAILSFLLSLLSFLADILLFVPYMGWIGWIQLTAVLSMALISSLVCLMKRSILSRRHLEEEVYAMGRVTDHNSDSASDLGVYIYSNGFFTANEESNDTRTRAVSLSGQT</sequence>
<dbReference type="InterPro" id="IPR009571">
    <property type="entry name" value="SUR7/Rim9-like_fungi"/>
</dbReference>
<feature type="transmembrane region" description="Helical" evidence="5">
    <location>
        <begin position="211"/>
        <end position="232"/>
    </location>
</feature>
<dbReference type="AlphaFoldDB" id="A0AAX4HB87"/>
<evidence type="ECO:0000313" key="8">
    <source>
        <dbReference type="Proteomes" id="UP001338582"/>
    </source>
</evidence>
<keyword evidence="2 5" id="KW-0812">Transmembrane</keyword>
<protein>
    <recommendedName>
        <fullName evidence="9">PH-response regulator protein palI/RIM9</fullName>
    </recommendedName>
</protein>
<dbReference type="GO" id="GO:0032153">
    <property type="term" value="C:cell division site"/>
    <property type="evidence" value="ECO:0007669"/>
    <property type="project" value="TreeGrafter"/>
</dbReference>
<evidence type="ECO:0000256" key="3">
    <source>
        <dbReference type="ARBA" id="ARBA00022989"/>
    </source>
</evidence>
<name>A0AAX4HB87_9ASCO</name>
<dbReference type="Proteomes" id="UP001338582">
    <property type="component" value="Chromosome 3"/>
</dbReference>
<feature type="signal peptide" evidence="6">
    <location>
        <begin position="1"/>
        <end position="20"/>
    </location>
</feature>
<evidence type="ECO:0000256" key="6">
    <source>
        <dbReference type="SAM" id="SignalP"/>
    </source>
</evidence>
<comment type="subcellular location">
    <subcellularLocation>
        <location evidence="1">Membrane</location>
        <topology evidence="1">Multi-pass membrane protein</topology>
    </subcellularLocation>
</comment>
<organism evidence="7 8">
    <name type="scientific">Australozyma saopauloensis</name>
    <dbReference type="NCBI Taxonomy" id="291208"/>
    <lineage>
        <taxon>Eukaryota</taxon>
        <taxon>Fungi</taxon>
        <taxon>Dikarya</taxon>
        <taxon>Ascomycota</taxon>
        <taxon>Saccharomycotina</taxon>
        <taxon>Pichiomycetes</taxon>
        <taxon>Metschnikowiaceae</taxon>
        <taxon>Australozyma</taxon>
    </lineage>
</organism>
<keyword evidence="4 5" id="KW-0472">Membrane</keyword>
<feature type="chain" id="PRO_5043399526" description="PH-response regulator protein palI/RIM9" evidence="6">
    <location>
        <begin position="21"/>
        <end position="294"/>
    </location>
</feature>
<gene>
    <name evidence="7" type="ORF">PUMCH_002933</name>
</gene>